<sequence length="169" mass="18722">MVQHTSQPSDSPDLVQTASLRPAELDQDHELEEGGAHWWGLLVSLCMSIVARISVSRLTSRYPRRSLFDAKVSMTVPFGPKAFGPKAFGLHVDSRWGFSPPERGERERDGGVGTEREREQELENLLGVSPFVVPGVEYIPPCKMVVPGYSMGTTFYCTILCRMTHASAL</sequence>
<keyword evidence="1" id="KW-0472">Membrane</keyword>
<reference evidence="2 3" key="1">
    <citation type="journal article" date="2014" name="Agronomy (Basel)">
        <title>A Draft Genome Sequence for Ensete ventricosum, the Drought-Tolerant Tree Against Hunger.</title>
        <authorList>
            <person name="Harrison J."/>
            <person name="Moore K.A."/>
            <person name="Paszkiewicz K."/>
            <person name="Jones T."/>
            <person name="Grant M."/>
            <person name="Ambacheew D."/>
            <person name="Muzemil S."/>
            <person name="Studholme D.J."/>
        </authorList>
    </citation>
    <scope>NUCLEOTIDE SEQUENCE [LARGE SCALE GENOMIC DNA]</scope>
</reference>
<keyword evidence="1" id="KW-1133">Transmembrane helix</keyword>
<evidence type="ECO:0000313" key="2">
    <source>
        <dbReference type="EMBL" id="RRT48924.1"/>
    </source>
</evidence>
<name>A0A426YB15_ENSVE</name>
<dbReference type="Proteomes" id="UP000287651">
    <property type="component" value="Unassembled WGS sequence"/>
</dbReference>
<organism evidence="2 3">
    <name type="scientific">Ensete ventricosum</name>
    <name type="common">Abyssinian banana</name>
    <name type="synonym">Musa ensete</name>
    <dbReference type="NCBI Taxonomy" id="4639"/>
    <lineage>
        <taxon>Eukaryota</taxon>
        <taxon>Viridiplantae</taxon>
        <taxon>Streptophyta</taxon>
        <taxon>Embryophyta</taxon>
        <taxon>Tracheophyta</taxon>
        <taxon>Spermatophyta</taxon>
        <taxon>Magnoliopsida</taxon>
        <taxon>Liliopsida</taxon>
        <taxon>Zingiberales</taxon>
        <taxon>Musaceae</taxon>
        <taxon>Ensete</taxon>
    </lineage>
</organism>
<evidence type="ECO:0000256" key="1">
    <source>
        <dbReference type="SAM" id="Phobius"/>
    </source>
</evidence>
<comment type="caution">
    <text evidence="2">The sequence shown here is derived from an EMBL/GenBank/DDBJ whole genome shotgun (WGS) entry which is preliminary data.</text>
</comment>
<dbReference type="EMBL" id="AMZH03013639">
    <property type="protein sequence ID" value="RRT48924.1"/>
    <property type="molecule type" value="Genomic_DNA"/>
</dbReference>
<evidence type="ECO:0000313" key="3">
    <source>
        <dbReference type="Proteomes" id="UP000287651"/>
    </source>
</evidence>
<proteinExistence type="predicted"/>
<protein>
    <submittedName>
        <fullName evidence="2">Uncharacterized protein</fullName>
    </submittedName>
</protein>
<gene>
    <name evidence="2" type="ORF">B296_00035462</name>
</gene>
<keyword evidence="1" id="KW-0812">Transmembrane</keyword>
<feature type="transmembrane region" description="Helical" evidence="1">
    <location>
        <begin position="36"/>
        <end position="55"/>
    </location>
</feature>
<dbReference type="AlphaFoldDB" id="A0A426YB15"/>
<accession>A0A426YB15</accession>